<evidence type="ECO:0000313" key="3">
    <source>
        <dbReference type="Proteomes" id="UP000198854"/>
    </source>
</evidence>
<keyword evidence="3" id="KW-1185">Reference proteome</keyword>
<gene>
    <name evidence="2" type="ORF">SAMN04488136_1303</name>
</gene>
<dbReference type="EMBL" id="FNDD01000030">
    <property type="protein sequence ID" value="SDH80158.1"/>
    <property type="molecule type" value="Genomic_DNA"/>
</dbReference>
<dbReference type="STRING" id="861298.SAMN04488136_1303"/>
<dbReference type="AlphaFoldDB" id="A0A1G8FDC7"/>
<evidence type="ECO:0000256" key="1">
    <source>
        <dbReference type="SAM" id="Phobius"/>
    </source>
</evidence>
<feature type="transmembrane region" description="Helical" evidence="1">
    <location>
        <begin position="21"/>
        <end position="40"/>
    </location>
</feature>
<name>A0A1G8FDC7_9VIBR</name>
<feature type="transmembrane region" description="Helical" evidence="1">
    <location>
        <begin position="96"/>
        <end position="113"/>
    </location>
</feature>
<accession>A0A1G8FDC7</accession>
<sequence>MTKVVPKKPLNDEEVFARTNVLYTLLPLGLMVAIKVLVMFQSPIMSWSQLWPGLFQSGDWSLASGMVYISILSGMSDASHGRKLDTLRVNYRTLKLLSLMLINFVVYFCASVFNSSPIVPWIQLVLFIHAIWMCYRYQRDIYLVKSGFGKYDKD</sequence>
<feature type="transmembrane region" description="Helical" evidence="1">
    <location>
        <begin position="60"/>
        <end position="76"/>
    </location>
</feature>
<proteinExistence type="predicted"/>
<reference evidence="2 3" key="1">
    <citation type="submission" date="2016-10" db="EMBL/GenBank/DDBJ databases">
        <authorList>
            <person name="de Groot N.N."/>
        </authorList>
    </citation>
    <scope>NUCLEOTIDE SEQUENCE [LARGE SCALE GENOMIC DNA]</scope>
    <source>
        <strain evidence="2 3">CGMCC 1.10228</strain>
    </source>
</reference>
<dbReference type="Proteomes" id="UP000198854">
    <property type="component" value="Unassembled WGS sequence"/>
</dbReference>
<protein>
    <submittedName>
        <fullName evidence="2">Uncharacterized protein</fullName>
    </submittedName>
</protein>
<keyword evidence="1" id="KW-0812">Transmembrane</keyword>
<keyword evidence="1" id="KW-0472">Membrane</keyword>
<keyword evidence="1" id="KW-1133">Transmembrane helix</keyword>
<evidence type="ECO:0000313" key="2">
    <source>
        <dbReference type="EMBL" id="SDH80158.1"/>
    </source>
</evidence>
<organism evidence="2 3">
    <name type="scientific">Vibrio xiamenensis</name>
    <dbReference type="NCBI Taxonomy" id="861298"/>
    <lineage>
        <taxon>Bacteria</taxon>
        <taxon>Pseudomonadati</taxon>
        <taxon>Pseudomonadota</taxon>
        <taxon>Gammaproteobacteria</taxon>
        <taxon>Vibrionales</taxon>
        <taxon>Vibrionaceae</taxon>
        <taxon>Vibrio</taxon>
    </lineage>
</organism>
<feature type="transmembrane region" description="Helical" evidence="1">
    <location>
        <begin position="119"/>
        <end position="135"/>
    </location>
</feature>